<dbReference type="SUPFAM" id="SSF47823">
    <property type="entry name" value="lambda integrase-like, N-terminal domain"/>
    <property type="match status" value="1"/>
</dbReference>
<feature type="domain" description="Tyr recombinase" evidence="5">
    <location>
        <begin position="2407"/>
        <end position="2608"/>
    </location>
</feature>
<organism evidence="6 7">
    <name type="scientific">Daphnia magna</name>
    <dbReference type="NCBI Taxonomy" id="35525"/>
    <lineage>
        <taxon>Eukaryota</taxon>
        <taxon>Metazoa</taxon>
        <taxon>Ecdysozoa</taxon>
        <taxon>Arthropoda</taxon>
        <taxon>Crustacea</taxon>
        <taxon>Branchiopoda</taxon>
        <taxon>Diplostraca</taxon>
        <taxon>Cladocera</taxon>
        <taxon>Anomopoda</taxon>
        <taxon>Daphniidae</taxon>
        <taxon>Daphnia</taxon>
    </lineage>
</organism>
<proteinExistence type="predicted"/>
<dbReference type="Pfam" id="PF00589">
    <property type="entry name" value="Phage_integrase"/>
    <property type="match status" value="1"/>
</dbReference>
<evidence type="ECO:0000259" key="4">
    <source>
        <dbReference type="PROSITE" id="PS50994"/>
    </source>
</evidence>
<dbReference type="InterPro" id="IPR043128">
    <property type="entry name" value="Rev_trsase/Diguanyl_cyclase"/>
</dbReference>
<keyword evidence="1" id="KW-0238">DNA-binding</keyword>
<dbReference type="Pfam" id="PF03564">
    <property type="entry name" value="DUF1759"/>
    <property type="match status" value="1"/>
</dbReference>
<evidence type="ECO:0000313" key="6">
    <source>
        <dbReference type="EMBL" id="KZS19616.1"/>
    </source>
</evidence>
<evidence type="ECO:0000313" key="7">
    <source>
        <dbReference type="Proteomes" id="UP000076858"/>
    </source>
</evidence>
<feature type="compositionally biased region" description="Polar residues" evidence="3">
    <location>
        <begin position="2756"/>
        <end position="2766"/>
    </location>
</feature>
<dbReference type="CDD" id="cd09275">
    <property type="entry name" value="RNase_HI_RT_DIRS1"/>
    <property type="match status" value="1"/>
</dbReference>
<dbReference type="InterPro" id="IPR005312">
    <property type="entry name" value="DUF1759"/>
</dbReference>
<dbReference type="OrthoDB" id="7487068at2759"/>
<dbReference type="InterPro" id="IPR013762">
    <property type="entry name" value="Integrase-like_cat_sf"/>
</dbReference>
<feature type="compositionally biased region" description="Low complexity" evidence="3">
    <location>
        <begin position="3123"/>
        <end position="3139"/>
    </location>
</feature>
<evidence type="ECO:0008006" key="8">
    <source>
        <dbReference type="Google" id="ProtNLM"/>
    </source>
</evidence>
<evidence type="ECO:0000256" key="2">
    <source>
        <dbReference type="ARBA" id="ARBA00023172"/>
    </source>
</evidence>
<feature type="compositionally biased region" description="Basic residues" evidence="3">
    <location>
        <begin position="396"/>
        <end position="406"/>
    </location>
</feature>
<dbReference type="InterPro" id="IPR001584">
    <property type="entry name" value="Integrase_cat-core"/>
</dbReference>
<dbReference type="GO" id="GO:0071897">
    <property type="term" value="P:DNA biosynthetic process"/>
    <property type="evidence" value="ECO:0007669"/>
    <property type="project" value="UniProtKB-ARBA"/>
</dbReference>
<feature type="region of interest" description="Disordered" evidence="3">
    <location>
        <begin position="603"/>
        <end position="649"/>
    </location>
</feature>
<feature type="compositionally biased region" description="Polar residues" evidence="3">
    <location>
        <begin position="631"/>
        <end position="649"/>
    </location>
</feature>
<keyword evidence="2" id="KW-0233">DNA recombination</keyword>
<dbReference type="InterPro" id="IPR036691">
    <property type="entry name" value="Endo/exonu/phosph_ase_sf"/>
</dbReference>
<comment type="caution">
    <text evidence="6">The sequence shown here is derived from an EMBL/GenBank/DDBJ whole genome shotgun (WGS) entry which is preliminary data.</text>
</comment>
<feature type="region of interest" description="Disordered" evidence="3">
    <location>
        <begin position="2092"/>
        <end position="2116"/>
    </location>
</feature>
<dbReference type="InterPro" id="IPR012337">
    <property type="entry name" value="RNaseH-like_sf"/>
</dbReference>
<dbReference type="PANTHER" id="PTHR47331">
    <property type="entry name" value="PHD-TYPE DOMAIN-CONTAINING PROTEIN"/>
    <property type="match status" value="1"/>
</dbReference>
<dbReference type="Proteomes" id="UP000076858">
    <property type="component" value="Unassembled WGS sequence"/>
</dbReference>
<evidence type="ECO:0000256" key="1">
    <source>
        <dbReference type="ARBA" id="ARBA00023125"/>
    </source>
</evidence>
<dbReference type="InterPro" id="IPR010998">
    <property type="entry name" value="Integrase_recombinase_N"/>
</dbReference>
<dbReference type="InterPro" id="IPR008042">
    <property type="entry name" value="Retrotrans_Pao"/>
</dbReference>
<dbReference type="GO" id="GO:0006310">
    <property type="term" value="P:DNA recombination"/>
    <property type="evidence" value="ECO:0007669"/>
    <property type="project" value="UniProtKB-KW"/>
</dbReference>
<feature type="region of interest" description="Disordered" evidence="3">
    <location>
        <begin position="350"/>
        <end position="369"/>
    </location>
</feature>
<feature type="region of interest" description="Disordered" evidence="3">
    <location>
        <begin position="3078"/>
        <end position="3139"/>
    </location>
</feature>
<evidence type="ECO:0000259" key="5">
    <source>
        <dbReference type="PROSITE" id="PS51898"/>
    </source>
</evidence>
<dbReference type="InterPro" id="IPR036397">
    <property type="entry name" value="RNaseH_sf"/>
</dbReference>
<dbReference type="PROSITE" id="PS50994">
    <property type="entry name" value="INTEGRASE"/>
    <property type="match status" value="1"/>
</dbReference>
<dbReference type="InterPro" id="IPR002104">
    <property type="entry name" value="Integrase_catalytic"/>
</dbReference>
<feature type="region of interest" description="Disordered" evidence="3">
    <location>
        <begin position="1124"/>
        <end position="1149"/>
    </location>
</feature>
<dbReference type="PANTHER" id="PTHR47331:SF1">
    <property type="entry name" value="GAG-LIKE PROTEIN"/>
    <property type="match status" value="1"/>
</dbReference>
<dbReference type="InterPro" id="IPR011010">
    <property type="entry name" value="DNA_brk_join_enz"/>
</dbReference>
<name>A0A162QE94_9CRUS</name>
<accession>A0A162QE94</accession>
<dbReference type="Gene3D" id="1.10.150.130">
    <property type="match status" value="1"/>
</dbReference>
<feature type="region of interest" description="Disordered" evidence="3">
    <location>
        <begin position="2732"/>
        <end position="2768"/>
    </location>
</feature>
<dbReference type="GO" id="GO:0015074">
    <property type="term" value="P:DNA integration"/>
    <property type="evidence" value="ECO:0007669"/>
    <property type="project" value="InterPro"/>
</dbReference>
<evidence type="ECO:0000256" key="3">
    <source>
        <dbReference type="SAM" id="MobiDB-lite"/>
    </source>
</evidence>
<sequence length="3405" mass="380448">MFLMSKRFDLTLNEDQEVEKMSFFVGVFHSQAFLTSRLAYSAPSNDFKYLSLIYHLKSIDHDAGSEAILSCSRHSWYLTEELVVICLFDEKLSPFWRSAVAQKLYNTPRASEFSPGKPPFPEIRIGTENCSSLIDFVGPKSRLLFHLLEMNHDQKWLQPPVEYWTLMKDYKNLRAFLSVLEVVNDSAERGIIITGSSYSGSPIRPPYAQAARVQPALVLVTNFAKSSTQADRVSLGKMEQLLDSNAGGPVPSSVRQKEGKVFVRLDNPADFKLAKSILESKLNPNVNKLVYFSSSQSSAGSTTYTEVPNTRTLFPSELFELSFSSDIMSSPPSPSESRLRDLALHADSAARARERRARDAPSIDSRVGKTEEGDILDIYGSYQNDDEFNEESSSRPSRHSRHQGRRRPADDRGGRVSRSPPASRSRSRSCSPMRRTVDSTVENFTVSAWKTRLVRKWSVQGIPKTDCKSLRQRYEPIFDGDFQLQCPKLDKTMEKSCESVLYQVLDSFRPILRTWNQLPEGGSFLSDVEATLQLLGSAFAGISKFRRSIAMRHVAPELLPLLEDDRMFSSHEYERLFGDKFLTAMVKDADDFEKVKKFAGRSGGPIPKRSENRTSSGQSSYGYRSGDNRYQPFSSGLRSSGRSYPTFTSKQQQTSRYVSHFSVVSSTATPIAGRLSFFGDAWSRLSADSWILSTVMDGYHIEMVDLPLQEKIPTGCIMSQDMEAVCDQEIKLLLQKSAIARIASDKTDGFISNLFVIPKKSGGWRPIINLNHLNLFVQYRHFKMEGLDCVKYLLQRGDWMIKLDLQDANFLVPLSQPDWKYLLRTVVAFLREQGIRLVIYLDDILILNASYSALLDDYRTVVSLLTSLGFIINYKKSVTIPQQSSDYLGVVIDSNHLSFSLPSAKVGFIIDLYKLILLPPDAKSDLVWWGTHLKEANGKSFFPDQPDLVILSDASLHGWGAVCDQTQTRGPWPIADQSWHINELELLGALFALQVFTAGSHDISVNIFLDNTTAVVYVNKCGGNSFPVSFRNRGSHCAVVPTIKNDSRFVRLDAPRGSISSIGKYLANRFRSLRFRMECATRQICFVAASTKRIDSERIQPQLEVSSGIRFPAILTHSSVPIQDQAGQSRSDPHLPNVAVTGQVSHPPADGNRYPTHFPAEPLSHPLAQAGAASPPPVRQIYADRIAVNLRHARAAAVSLAEIVLENKLVIIFIQEPYTRNFDSSTVVDIPPGYVAFHFFDQEYSYDTAILVRLSLLVSCPAVFRVSLNHIVAVDLHSHGKTFHFTSIECPLMNSHAQFIIGDFGGAGSQSLYVSKSVEDYEDFEGDSVLGRRVFRERRRKEDNVEVGPAGEANPAGYVEPAMEVEPASDAELDGKALLYCEALLADCRANNPRNNGQTRLAPPPTKRLRNPEINLTPVILKLNDHGPNFKQMVITEWEAMQMAILSTYGEPRDSVVLTGGDLSISPTNPAQQTALQGMKDLGGRTIKSSFPNSSTVIKNVVIFGVPISDKEEDILKAIAGQEVTQAKIRLRELGQKGLKWADTVEGEDRRWWIQWFESLQCLNTVVMPRCLFPDHGNIINSELHTFCDASEEAYATVVFIRNIYSNGKVPIRQVKASNKLAPKKTISVPKLELNVALLGARVTRAVQGALPDQIRYRRFWTDSSTIQTITEENEWRFVFGALNPADAATRSTLDGEAFPTAWLDGPRFLMLPEREWPIDLPWMANNEEIRASRILHATVPDPEIVWADVRVGANDIPALCKLDGTFFDLVKSCQNQAYAEKIRRLRKGKQLKSNSTLLALAPIVGPDGIIRLGGRAGRAQLPYGQLHPPLLPGKHPFSEKIVAVVNWLKRFDLCRQNRAKPCEQIMGDLPKSRLDAGSLPFTRTAIDLFGPLDIGLYRNRTAKRWSVLFTCLVTRALFLEIVPSLSAMDFLLALRKFIALYRQPVIIHSDNGTNFVGAERELREAMEALHASGEVPEFMKNAGIEWSFQPPHTPHFGGAHESLVKSAKRALYNALEIESKGLRYPTEDLLRTLLYEVAGLLNTRPLTYASSDPADFHPLTPNDFLNRSPTAYPPAGTLFAVTSRAQEMAYKTDEPCSRGRGSRDQQRSGPWCLEHRPHHGSLSRRRWLRASRRRTTACRDIPSGRGVEDGARLERLDAAARQVQTTIEHLDCTNRPLCVGLERSASQFRELATATQSFGDQRIRIELAEVSRLRLSPICSHPTLVVQDKEREGGSCSRGPSLALSALVPPSIANVDQISSNSNPASTLVTLANARATPINSVKEIPSSRVEIVRRHFERKGFSKETVDLLMECVRESTTASYESAWKNWVIWNHEQGSDPLSSSLITILQFLTDLANSNSSYSSVNTSRSMLSSTLDPIDGYKIGEHPTVVQLLKGCFNRKPPKARYNSLWDPEIVLIYLDSLPNNSDLGAAVLSKKLATLLALATIYRVSEIMSISFHSLRFSPTAASFSLTRPKKAQHSGPLKSFVLPRFKGKFCPVECLESYVAISREWRDPDSSALFLSIRRPHKPVGSSTLGRWIKTCLSDAGLDPSSFSAHSTRGAAASKAVKQGIPVDTVLKTANWSRDSTFQKFYHRELVGTTTRVVGRSRGENRQGDSGRLELEFREMVERQDAVITALEKKTRYLEAEVHRLNVYFPQMEARLNQKQSIPEDNLKNLGIKIREEMEARKVTLIEALQKDESLTKRVMIESAKGMTKIKKDLLNELRRARQTEQRETTVMVGDSAEEGMTGRNRHSSNASATTSSCETRDELIAGRHTSMTELMGAALVVKTSLEKPRERRVNTLKGQIRHERIKEITRKLAEISTAKEKITDREQLDSALCEMAVLDQLAESQTQVVSAPMTTTMVNRPALPLPMFNGEIAAWGSWKAALATYHDEVTLLEEQKYQYLRGCLKGKATDVVSYLPYGTNQYRKIKITPFNGDANEWPAFISSFRDMIHNVVPSDAQRHAFLKHLLTTEVCSYIAEYLDNSSTYYDALVGLKKRYGQPQVVARSHLMALMNLPSIRDDDSEALAKLNRTLHGAMHALRTGVYRMTPTRATLKDLAKWIDEMVMGELMTRPSTHISPAPQKEKKAGGSLSSTKPTPLFGKGPVVFHTSTSLPVKKSQPSNPSESHSSLPSPKKSVLKKCLYCNNARSIETCSIFRDLDVTARVEWVKEKRLCFRCLIGTHRGTECPTEIVFNIGNCNQLHYPLLHGAPRVYPVNTSATKNPVQSSAKSSDSRAMTIKNRDTAINTSLAIVPVLLQAYGVEIETFAFLDPGATVNLIQEDVAKQFKSKGNAKGVSFGSDHGQDPQFQSTTVSLTVNTRYRTFEADSKQVSTVPIQYLKLQCPPKELMEIQSRYPHLKDVKLVDVGEPTILIGTGNQWLDLRLDEKLPPVGTQKPPSVY</sequence>
<feature type="compositionally biased region" description="Low complexity" evidence="3">
    <location>
        <begin position="615"/>
        <end position="625"/>
    </location>
</feature>
<dbReference type="Gene3D" id="1.10.443.10">
    <property type="entry name" value="Intergrase catalytic core"/>
    <property type="match status" value="1"/>
</dbReference>
<dbReference type="PROSITE" id="PS51898">
    <property type="entry name" value="TYR_RECOMBINASE"/>
    <property type="match status" value="1"/>
</dbReference>
<reference evidence="6 7" key="1">
    <citation type="submission" date="2016-03" db="EMBL/GenBank/DDBJ databases">
        <title>EvidentialGene: Evidence-directed Construction of Genes on Genomes.</title>
        <authorList>
            <person name="Gilbert D.G."/>
            <person name="Choi J.-H."/>
            <person name="Mockaitis K."/>
            <person name="Colbourne J."/>
            <person name="Pfrender M."/>
        </authorList>
    </citation>
    <scope>NUCLEOTIDE SEQUENCE [LARGE SCALE GENOMIC DNA]</scope>
    <source>
        <strain evidence="6 7">Xinb3</strain>
        <tissue evidence="6">Complete organism</tissue>
    </source>
</reference>
<feature type="domain" description="Integrase catalytic" evidence="4">
    <location>
        <begin position="1877"/>
        <end position="2070"/>
    </location>
</feature>
<protein>
    <recommendedName>
        <fullName evidence="8">Integrase catalytic domain-containing protein</fullName>
    </recommendedName>
</protein>
<dbReference type="SUPFAM" id="SSF53098">
    <property type="entry name" value="Ribonuclease H-like"/>
    <property type="match status" value="1"/>
</dbReference>
<feature type="compositionally biased region" description="Low complexity" evidence="3">
    <location>
        <begin position="416"/>
        <end position="434"/>
    </location>
</feature>
<feature type="compositionally biased region" description="Basic and acidic residues" evidence="3">
    <location>
        <begin position="2092"/>
        <end position="2107"/>
    </location>
</feature>
<dbReference type="Gene3D" id="3.30.420.10">
    <property type="entry name" value="Ribonuclease H-like superfamily/Ribonuclease H"/>
    <property type="match status" value="1"/>
</dbReference>
<keyword evidence="7" id="KW-1185">Reference proteome</keyword>
<dbReference type="GO" id="GO:0003677">
    <property type="term" value="F:DNA binding"/>
    <property type="evidence" value="ECO:0007669"/>
    <property type="project" value="UniProtKB-KW"/>
</dbReference>
<dbReference type="SUPFAM" id="SSF56219">
    <property type="entry name" value="DNase I-like"/>
    <property type="match status" value="1"/>
</dbReference>
<dbReference type="GO" id="GO:0042575">
    <property type="term" value="C:DNA polymerase complex"/>
    <property type="evidence" value="ECO:0007669"/>
    <property type="project" value="UniProtKB-ARBA"/>
</dbReference>
<dbReference type="EMBL" id="LRGB01000341">
    <property type="protein sequence ID" value="KZS19616.1"/>
    <property type="molecule type" value="Genomic_DNA"/>
</dbReference>
<gene>
    <name evidence="6" type="ORF">APZ42_013878</name>
</gene>
<dbReference type="SUPFAM" id="SSF56672">
    <property type="entry name" value="DNA/RNA polymerases"/>
    <property type="match status" value="1"/>
</dbReference>
<dbReference type="InterPro" id="IPR043502">
    <property type="entry name" value="DNA/RNA_pol_sf"/>
</dbReference>
<dbReference type="SUPFAM" id="SSF56349">
    <property type="entry name" value="DNA breaking-rejoining enzymes"/>
    <property type="match status" value="1"/>
</dbReference>
<dbReference type="Gene3D" id="3.30.70.270">
    <property type="match status" value="1"/>
</dbReference>
<feature type="region of interest" description="Disordered" evidence="3">
    <location>
        <begin position="385"/>
        <end position="436"/>
    </location>
</feature>
<dbReference type="Pfam" id="PF05380">
    <property type="entry name" value="Peptidase_A17"/>
    <property type="match status" value="1"/>
</dbReference>